<keyword evidence="3" id="KW-1185">Reference proteome</keyword>
<feature type="region of interest" description="Disordered" evidence="1">
    <location>
        <begin position="1"/>
        <end position="23"/>
    </location>
</feature>
<accession>A0A371GHN8</accession>
<evidence type="ECO:0000313" key="3">
    <source>
        <dbReference type="Proteomes" id="UP000257109"/>
    </source>
</evidence>
<organism evidence="2 3">
    <name type="scientific">Mucuna pruriens</name>
    <name type="common">Velvet bean</name>
    <name type="synonym">Dolichos pruriens</name>
    <dbReference type="NCBI Taxonomy" id="157652"/>
    <lineage>
        <taxon>Eukaryota</taxon>
        <taxon>Viridiplantae</taxon>
        <taxon>Streptophyta</taxon>
        <taxon>Embryophyta</taxon>
        <taxon>Tracheophyta</taxon>
        <taxon>Spermatophyta</taxon>
        <taxon>Magnoliopsida</taxon>
        <taxon>eudicotyledons</taxon>
        <taxon>Gunneridae</taxon>
        <taxon>Pentapetalae</taxon>
        <taxon>rosids</taxon>
        <taxon>fabids</taxon>
        <taxon>Fabales</taxon>
        <taxon>Fabaceae</taxon>
        <taxon>Papilionoideae</taxon>
        <taxon>50 kb inversion clade</taxon>
        <taxon>NPAAA clade</taxon>
        <taxon>indigoferoid/millettioid clade</taxon>
        <taxon>Phaseoleae</taxon>
        <taxon>Mucuna</taxon>
    </lineage>
</organism>
<dbReference type="EMBL" id="QJKJ01005515">
    <property type="protein sequence ID" value="RDX90010.1"/>
    <property type="molecule type" value="Genomic_DNA"/>
</dbReference>
<reference evidence="2" key="1">
    <citation type="submission" date="2018-05" db="EMBL/GenBank/DDBJ databases">
        <title>Draft genome of Mucuna pruriens seed.</title>
        <authorList>
            <person name="Nnadi N.E."/>
            <person name="Vos R."/>
            <person name="Hasami M.H."/>
            <person name="Devisetty U.K."/>
            <person name="Aguiy J.C."/>
        </authorList>
    </citation>
    <scope>NUCLEOTIDE SEQUENCE [LARGE SCALE GENOMIC DNA]</scope>
    <source>
        <strain evidence="2">JCA_2017</strain>
    </source>
</reference>
<dbReference type="STRING" id="157652.A0A371GHN8"/>
<evidence type="ECO:0000256" key="1">
    <source>
        <dbReference type="SAM" id="MobiDB-lite"/>
    </source>
</evidence>
<dbReference type="AlphaFoldDB" id="A0A371GHN8"/>
<dbReference type="Proteomes" id="UP000257109">
    <property type="component" value="Unassembled WGS sequence"/>
</dbReference>
<proteinExistence type="predicted"/>
<comment type="caution">
    <text evidence="2">The sequence shown here is derived from an EMBL/GenBank/DDBJ whole genome shotgun (WGS) entry which is preliminary data.</text>
</comment>
<feature type="non-terminal residue" evidence="2">
    <location>
        <position position="1"/>
    </location>
</feature>
<gene>
    <name evidence="2" type="primary">RD21A</name>
    <name evidence="2" type="ORF">CR513_28165</name>
</gene>
<name>A0A371GHN8_MUCPR</name>
<protein>
    <submittedName>
        <fullName evidence="2">Cysteine proteinase RD21A</fullName>
    </submittedName>
</protein>
<feature type="compositionally biased region" description="Polar residues" evidence="1">
    <location>
        <begin position="1"/>
        <end position="12"/>
    </location>
</feature>
<sequence length="105" mass="11605">MEASYPTKNGLNHPNPDPSPRHLQPLQLYVMNIILAILKPHGYCPNESATCYDVKSSCCPPEFSICDTQSGTYLLSRDNPLGVKALSRTPATNTWSLRKVAMKSI</sequence>
<evidence type="ECO:0000313" key="2">
    <source>
        <dbReference type="EMBL" id="RDX90010.1"/>
    </source>
</evidence>